<evidence type="ECO:0000256" key="2">
    <source>
        <dbReference type="ARBA" id="ARBA00009236"/>
    </source>
</evidence>
<dbReference type="FunFam" id="3.90.1150.10:FF:000031">
    <property type="entry name" value="Serine--glyoxylate aminotransferase"/>
    <property type="match status" value="1"/>
</dbReference>
<evidence type="ECO:0000313" key="9">
    <source>
        <dbReference type="EMBL" id="PIZ15724.1"/>
    </source>
</evidence>
<evidence type="ECO:0000256" key="6">
    <source>
        <dbReference type="RuleBase" id="RU004075"/>
    </source>
</evidence>
<evidence type="ECO:0000259" key="8">
    <source>
        <dbReference type="Pfam" id="PF00266"/>
    </source>
</evidence>
<evidence type="ECO:0000313" key="10">
    <source>
        <dbReference type="Proteomes" id="UP000229307"/>
    </source>
</evidence>
<dbReference type="GO" id="GO:0004760">
    <property type="term" value="F:L-serine-pyruvate transaminase activity"/>
    <property type="evidence" value="ECO:0007669"/>
    <property type="project" value="TreeGrafter"/>
</dbReference>
<protein>
    <submittedName>
        <fullName evidence="9">Aminotransferase</fullName>
    </submittedName>
</protein>
<dbReference type="InterPro" id="IPR000192">
    <property type="entry name" value="Aminotrans_V_dom"/>
</dbReference>
<accession>A0A2M7S896</accession>
<dbReference type="SUPFAM" id="SSF53383">
    <property type="entry name" value="PLP-dependent transferases"/>
    <property type="match status" value="1"/>
</dbReference>
<dbReference type="Proteomes" id="UP000229307">
    <property type="component" value="Unassembled WGS sequence"/>
</dbReference>
<feature type="binding site" evidence="4">
    <location>
        <position position="336"/>
    </location>
    <ligand>
        <name>substrate</name>
    </ligand>
</feature>
<dbReference type="AlphaFoldDB" id="A0A2M7S896"/>
<dbReference type="PROSITE" id="PS00595">
    <property type="entry name" value="AA_TRANSFER_CLASS_5"/>
    <property type="match status" value="1"/>
</dbReference>
<dbReference type="GO" id="GO:0019265">
    <property type="term" value="P:glycine biosynthetic process, by transamination of glyoxylate"/>
    <property type="evidence" value="ECO:0007669"/>
    <property type="project" value="TreeGrafter"/>
</dbReference>
<dbReference type="PIRSF" id="PIRSF000524">
    <property type="entry name" value="SPT"/>
    <property type="match status" value="1"/>
</dbReference>
<sequence length="381" mass="40764">MEEQMKKYLLTPGPTPVPPEAASKEGLPIIHHRTSAFGKIFEEVSEGLKYVFQMKNNVLIFASSGTGVMESAITNLLSPGDKLIVSETGKFGERWWKIAKAYGLDAVVVKEEAGAPADIGKIKKALAENPQAKAVYTTLTETSTGVVNDIKSLGEIVSKTGAALVVDAISGLGAQELRSDDWKVDVVVTGSQKGLMIPPGLGFASVSEKAWKLVEQAKLPKFYFSWQAAKKSIATKETPYTPAISLIVALAESLKIIRAEGVENIWKRHQQLADATRAGVAAIGLKLFSSAPCNAVTAVHVPQGIAGSAIYKKMRDEFGVNIAAGQGEDLKDKIIRIAHLGYMERFDIIIALSALEMALTQLGYKLEPGAAVAAAEKIFLG</sequence>
<evidence type="ECO:0000256" key="1">
    <source>
        <dbReference type="ARBA" id="ARBA00001933"/>
    </source>
</evidence>
<dbReference type="PANTHER" id="PTHR21152:SF40">
    <property type="entry name" value="ALANINE--GLYOXYLATE AMINOTRANSFERASE"/>
    <property type="match status" value="1"/>
</dbReference>
<dbReference type="InterPro" id="IPR015424">
    <property type="entry name" value="PyrdxlP-dep_Trfase"/>
</dbReference>
<keyword evidence="3 5" id="KW-0663">Pyridoxal phosphate</keyword>
<dbReference type="InterPro" id="IPR020578">
    <property type="entry name" value="Aminotrans_V_PyrdxlP_BS"/>
</dbReference>
<dbReference type="InterPro" id="IPR024169">
    <property type="entry name" value="SP_NH2Trfase/AEP_transaminase"/>
</dbReference>
<proteinExistence type="inferred from homology"/>
<dbReference type="GO" id="GO:0008453">
    <property type="term" value="F:alanine-glyoxylate transaminase activity"/>
    <property type="evidence" value="ECO:0007669"/>
    <property type="project" value="TreeGrafter"/>
</dbReference>
<dbReference type="Gene3D" id="3.90.1150.10">
    <property type="entry name" value="Aspartate Aminotransferase, domain 1"/>
    <property type="match status" value="1"/>
</dbReference>
<evidence type="ECO:0000256" key="4">
    <source>
        <dbReference type="PIRSR" id="PIRSR000524-1"/>
    </source>
</evidence>
<organism evidence="9 10">
    <name type="scientific">Candidatus Desantisbacteria bacterium CG_4_10_14_0_8_um_filter_48_22</name>
    <dbReference type="NCBI Taxonomy" id="1974543"/>
    <lineage>
        <taxon>Bacteria</taxon>
        <taxon>Candidatus Desantisiibacteriota</taxon>
    </lineage>
</organism>
<comment type="similarity">
    <text evidence="2 6">Belongs to the class-V pyridoxal-phosphate-dependent aminotransferase family.</text>
</comment>
<comment type="cofactor">
    <cofactor evidence="1 5 7">
        <name>pyridoxal 5'-phosphate</name>
        <dbReference type="ChEBI" id="CHEBI:597326"/>
    </cofactor>
</comment>
<dbReference type="EMBL" id="PFMR01000238">
    <property type="protein sequence ID" value="PIZ15724.1"/>
    <property type="molecule type" value="Genomic_DNA"/>
</dbReference>
<evidence type="ECO:0000256" key="7">
    <source>
        <dbReference type="RuleBase" id="RU004504"/>
    </source>
</evidence>
<dbReference type="FunFam" id="3.40.640.10:FF:000054">
    <property type="entry name" value="Serine--glyoxylate aminotransferase"/>
    <property type="match status" value="1"/>
</dbReference>
<keyword evidence="9" id="KW-0032">Aminotransferase</keyword>
<dbReference type="InterPro" id="IPR015422">
    <property type="entry name" value="PyrdxlP-dep_Trfase_small"/>
</dbReference>
<dbReference type="InterPro" id="IPR015421">
    <property type="entry name" value="PyrdxlP-dep_Trfase_major"/>
</dbReference>
<comment type="caution">
    <text evidence="9">The sequence shown here is derived from an EMBL/GenBank/DDBJ whole genome shotgun (WGS) entry which is preliminary data.</text>
</comment>
<evidence type="ECO:0000256" key="5">
    <source>
        <dbReference type="PIRSR" id="PIRSR000524-50"/>
    </source>
</evidence>
<dbReference type="Gene3D" id="3.40.640.10">
    <property type="entry name" value="Type I PLP-dependent aspartate aminotransferase-like (Major domain)"/>
    <property type="match status" value="1"/>
</dbReference>
<dbReference type="Pfam" id="PF00266">
    <property type="entry name" value="Aminotran_5"/>
    <property type="match status" value="1"/>
</dbReference>
<evidence type="ECO:0000256" key="3">
    <source>
        <dbReference type="ARBA" id="ARBA00022898"/>
    </source>
</evidence>
<dbReference type="PANTHER" id="PTHR21152">
    <property type="entry name" value="AMINOTRANSFERASE CLASS V"/>
    <property type="match status" value="1"/>
</dbReference>
<feature type="modified residue" description="N6-(pyridoxal phosphate)lysine" evidence="5">
    <location>
        <position position="193"/>
    </location>
</feature>
<keyword evidence="9" id="KW-0808">Transferase</keyword>
<gene>
    <name evidence="9" type="ORF">COY52_08985</name>
</gene>
<name>A0A2M7S896_9BACT</name>
<feature type="domain" description="Aminotransferase class V" evidence="8">
    <location>
        <begin position="30"/>
        <end position="326"/>
    </location>
</feature>
<reference evidence="10" key="1">
    <citation type="submission" date="2017-09" db="EMBL/GenBank/DDBJ databases">
        <title>Depth-based differentiation of microbial function through sediment-hosted aquifers and enrichment of novel symbionts in the deep terrestrial subsurface.</title>
        <authorList>
            <person name="Probst A.J."/>
            <person name="Ladd B."/>
            <person name="Jarett J.K."/>
            <person name="Geller-Mcgrath D.E."/>
            <person name="Sieber C.M.K."/>
            <person name="Emerson J.B."/>
            <person name="Anantharaman K."/>
            <person name="Thomas B.C."/>
            <person name="Malmstrom R."/>
            <person name="Stieglmeier M."/>
            <person name="Klingl A."/>
            <person name="Woyke T."/>
            <person name="Ryan C.M."/>
            <person name="Banfield J.F."/>
        </authorList>
    </citation>
    <scope>NUCLEOTIDE SEQUENCE [LARGE SCALE GENOMIC DNA]</scope>
</reference>